<name>A0A150RM91_SORCE</name>
<dbReference type="InterPro" id="IPR036388">
    <property type="entry name" value="WH-like_DNA-bd_sf"/>
</dbReference>
<gene>
    <name evidence="7" type="ORF">BE17_34215</name>
</gene>
<proteinExistence type="inferred from homology"/>
<evidence type="ECO:0000256" key="5">
    <source>
        <dbReference type="ARBA" id="ARBA00023163"/>
    </source>
</evidence>
<keyword evidence="3" id="KW-0731">Sigma factor</keyword>
<dbReference type="InterPro" id="IPR039425">
    <property type="entry name" value="RNA_pol_sigma-70-like"/>
</dbReference>
<evidence type="ECO:0000313" key="7">
    <source>
        <dbReference type="EMBL" id="KYF81404.1"/>
    </source>
</evidence>
<sequence length="254" mass="28275">MPKPLPLTQMDARSGATVDSQGATALVGSDHDAMLADSSLRTDEPVPPRYALAESGVICSSSGSEDINAARHRAVQLSAQRDTRLRGLLQGHYKEVWRLLRRLGTPLGDLDDCVGQVFLVASQKLERIEIGRERAFLSATALYVASHARRTHRRRREVPEQSDETEVSCCVDPMPLPDEVADRKRLRDLLEQILASMSDDLRIVLVLFELEEMSGAEIAVHLGVPLGTVKSRLRRAREQFEERMNRFSAPPGTR</sequence>
<dbReference type="PANTHER" id="PTHR43133:SF8">
    <property type="entry name" value="RNA POLYMERASE SIGMA FACTOR HI_1459-RELATED"/>
    <property type="match status" value="1"/>
</dbReference>
<keyword evidence="2" id="KW-0805">Transcription regulation</keyword>
<evidence type="ECO:0000256" key="1">
    <source>
        <dbReference type="ARBA" id="ARBA00010641"/>
    </source>
</evidence>
<comment type="similarity">
    <text evidence="1">Belongs to the sigma-70 factor family. ECF subfamily.</text>
</comment>
<dbReference type="InterPro" id="IPR014284">
    <property type="entry name" value="RNA_pol_sigma-70_dom"/>
</dbReference>
<dbReference type="AlphaFoldDB" id="A0A150RM91"/>
<dbReference type="CDD" id="cd06171">
    <property type="entry name" value="Sigma70_r4"/>
    <property type="match status" value="1"/>
</dbReference>
<dbReference type="SUPFAM" id="SSF88659">
    <property type="entry name" value="Sigma3 and sigma4 domains of RNA polymerase sigma factors"/>
    <property type="match status" value="1"/>
</dbReference>
<evidence type="ECO:0000259" key="6">
    <source>
        <dbReference type="Pfam" id="PF08281"/>
    </source>
</evidence>
<dbReference type="EMBL" id="JEMB01002401">
    <property type="protein sequence ID" value="KYF81404.1"/>
    <property type="molecule type" value="Genomic_DNA"/>
</dbReference>
<organism evidence="7 8">
    <name type="scientific">Sorangium cellulosum</name>
    <name type="common">Polyangium cellulosum</name>
    <dbReference type="NCBI Taxonomy" id="56"/>
    <lineage>
        <taxon>Bacteria</taxon>
        <taxon>Pseudomonadati</taxon>
        <taxon>Myxococcota</taxon>
        <taxon>Polyangia</taxon>
        <taxon>Polyangiales</taxon>
        <taxon>Polyangiaceae</taxon>
        <taxon>Sorangium</taxon>
    </lineage>
</organism>
<accession>A0A150RM91</accession>
<dbReference type="Gene3D" id="1.10.10.10">
    <property type="entry name" value="Winged helix-like DNA-binding domain superfamily/Winged helix DNA-binding domain"/>
    <property type="match status" value="1"/>
</dbReference>
<dbReference type="InterPro" id="IPR013324">
    <property type="entry name" value="RNA_pol_sigma_r3/r4-like"/>
</dbReference>
<dbReference type="InterPro" id="IPR013249">
    <property type="entry name" value="RNA_pol_sigma70_r4_t2"/>
</dbReference>
<dbReference type="GO" id="GO:0016987">
    <property type="term" value="F:sigma factor activity"/>
    <property type="evidence" value="ECO:0007669"/>
    <property type="project" value="UniProtKB-KW"/>
</dbReference>
<protein>
    <recommendedName>
        <fullName evidence="6">RNA polymerase sigma factor 70 region 4 type 2 domain-containing protein</fullName>
    </recommendedName>
</protein>
<keyword evidence="4" id="KW-0238">DNA-binding</keyword>
<dbReference type="InterPro" id="IPR013325">
    <property type="entry name" value="RNA_pol_sigma_r2"/>
</dbReference>
<keyword evidence="5" id="KW-0804">Transcription</keyword>
<dbReference type="PANTHER" id="PTHR43133">
    <property type="entry name" value="RNA POLYMERASE ECF-TYPE SIGMA FACTO"/>
    <property type="match status" value="1"/>
</dbReference>
<reference evidence="7 8" key="1">
    <citation type="submission" date="2014-02" db="EMBL/GenBank/DDBJ databases">
        <title>The small core and large imbalanced accessory genome model reveals a collaborative survival strategy of Sorangium cellulosum strains in nature.</title>
        <authorList>
            <person name="Han K."/>
            <person name="Peng R."/>
            <person name="Blom J."/>
            <person name="Li Y.-Z."/>
        </authorList>
    </citation>
    <scope>NUCLEOTIDE SEQUENCE [LARGE SCALE GENOMIC DNA]</scope>
    <source>
        <strain evidence="7 8">So0011-07</strain>
    </source>
</reference>
<dbReference type="Proteomes" id="UP000075635">
    <property type="component" value="Unassembled WGS sequence"/>
</dbReference>
<evidence type="ECO:0000313" key="8">
    <source>
        <dbReference type="Proteomes" id="UP000075635"/>
    </source>
</evidence>
<dbReference type="Pfam" id="PF08281">
    <property type="entry name" value="Sigma70_r4_2"/>
    <property type="match status" value="1"/>
</dbReference>
<dbReference type="NCBIfam" id="TIGR02937">
    <property type="entry name" value="sigma70-ECF"/>
    <property type="match status" value="1"/>
</dbReference>
<evidence type="ECO:0000256" key="4">
    <source>
        <dbReference type="ARBA" id="ARBA00023125"/>
    </source>
</evidence>
<comment type="caution">
    <text evidence="7">The sequence shown here is derived from an EMBL/GenBank/DDBJ whole genome shotgun (WGS) entry which is preliminary data.</text>
</comment>
<dbReference type="GO" id="GO:0006352">
    <property type="term" value="P:DNA-templated transcription initiation"/>
    <property type="evidence" value="ECO:0007669"/>
    <property type="project" value="InterPro"/>
</dbReference>
<evidence type="ECO:0000256" key="3">
    <source>
        <dbReference type="ARBA" id="ARBA00023082"/>
    </source>
</evidence>
<dbReference type="Gene3D" id="1.10.1740.10">
    <property type="match status" value="1"/>
</dbReference>
<dbReference type="GO" id="GO:0003677">
    <property type="term" value="F:DNA binding"/>
    <property type="evidence" value="ECO:0007669"/>
    <property type="project" value="UniProtKB-KW"/>
</dbReference>
<evidence type="ECO:0000256" key="2">
    <source>
        <dbReference type="ARBA" id="ARBA00023015"/>
    </source>
</evidence>
<feature type="domain" description="RNA polymerase sigma factor 70 region 4 type 2" evidence="6">
    <location>
        <begin position="188"/>
        <end position="239"/>
    </location>
</feature>
<dbReference type="SUPFAM" id="SSF88946">
    <property type="entry name" value="Sigma2 domain of RNA polymerase sigma factors"/>
    <property type="match status" value="1"/>
</dbReference>